<feature type="chain" id="PRO_5020782157" evidence="1">
    <location>
        <begin position="20"/>
        <end position="242"/>
    </location>
</feature>
<organism evidence="2 3">
    <name type="scientific">Hyunsoonleella pacifica</name>
    <dbReference type="NCBI Taxonomy" id="1080224"/>
    <lineage>
        <taxon>Bacteria</taxon>
        <taxon>Pseudomonadati</taxon>
        <taxon>Bacteroidota</taxon>
        <taxon>Flavobacteriia</taxon>
        <taxon>Flavobacteriales</taxon>
        <taxon>Flavobacteriaceae</taxon>
    </lineage>
</organism>
<evidence type="ECO:0000313" key="3">
    <source>
        <dbReference type="Proteomes" id="UP000292372"/>
    </source>
</evidence>
<dbReference type="RefSeq" id="WP_130935808.1">
    <property type="nucleotide sequence ID" value="NZ_BMEE01000001.1"/>
</dbReference>
<proteinExistence type="predicted"/>
<comment type="caution">
    <text evidence="2">The sequence shown here is derived from an EMBL/GenBank/DDBJ whole genome shotgun (WGS) entry which is preliminary data.</text>
</comment>
<protein>
    <submittedName>
        <fullName evidence="2">Uncharacterized protein</fullName>
    </submittedName>
</protein>
<dbReference type="AlphaFoldDB" id="A0A4Q9FRN4"/>
<feature type="signal peptide" evidence="1">
    <location>
        <begin position="1"/>
        <end position="19"/>
    </location>
</feature>
<reference evidence="2 3" key="1">
    <citation type="journal article" date="2015" name="Int. J. Syst. Evol. Microbiol.">
        <title>Hyunsoonleella pacifica sp. nov., isolated from seawater of South Pacific Gyre.</title>
        <authorList>
            <person name="Gao X."/>
            <person name="Zhang Z."/>
            <person name="Dai X."/>
            <person name="Zhang X.H."/>
        </authorList>
    </citation>
    <scope>NUCLEOTIDE SEQUENCE [LARGE SCALE GENOMIC DNA]</scope>
    <source>
        <strain evidence="2 3">SW033</strain>
    </source>
</reference>
<accession>A0A4Q9FRN4</accession>
<keyword evidence="3" id="KW-1185">Reference proteome</keyword>
<dbReference type="OrthoDB" id="6235707at2"/>
<dbReference type="EMBL" id="SIRS01000002">
    <property type="protein sequence ID" value="TBN17516.1"/>
    <property type="molecule type" value="Genomic_DNA"/>
</dbReference>
<gene>
    <name evidence="2" type="ORF">EYD46_04160</name>
</gene>
<sequence>MRKLLFLIVLMPLFIISQNDDSFLLTLSEVTVKPGHNAQFIAGVKAWKECYLKNEGKDKWNMWKRLQGEGNVYTISGRMANWAEMDEDGDEAGKACRMTVVDLIMPHVKSFHYNIARFMPDVSRKAPFSENTGLVWVYNVKIKNSTTFMECVKAIATAVKKAEKDNRGYWYSVVGGAPEVADYFISVPFDNFAGLDVEQDGVWKVYEKANGKEKTEALRNKFRASLSHDWSYIYTLQKKLSN</sequence>
<dbReference type="Proteomes" id="UP000292372">
    <property type="component" value="Unassembled WGS sequence"/>
</dbReference>
<evidence type="ECO:0000313" key="2">
    <source>
        <dbReference type="EMBL" id="TBN17516.1"/>
    </source>
</evidence>
<name>A0A4Q9FRN4_9FLAO</name>
<evidence type="ECO:0000256" key="1">
    <source>
        <dbReference type="SAM" id="SignalP"/>
    </source>
</evidence>
<keyword evidence="1" id="KW-0732">Signal</keyword>